<gene>
    <name evidence="3" type="primary">LOC107225903</name>
</gene>
<accession>A0A6J0C3Z6</accession>
<reference evidence="3" key="1">
    <citation type="submission" date="2025-08" db="UniProtKB">
        <authorList>
            <consortium name="RefSeq"/>
        </authorList>
    </citation>
    <scope>IDENTIFICATION</scope>
    <source>
        <tissue evidence="3">Thorax and Abdomen</tissue>
    </source>
</reference>
<dbReference type="GeneID" id="107225903"/>
<keyword evidence="1" id="KW-0732">Signal</keyword>
<dbReference type="OrthoDB" id="152433at2759"/>
<proteinExistence type="predicted"/>
<dbReference type="InParanoid" id="A0A6J0C3Z6"/>
<evidence type="ECO:0000256" key="1">
    <source>
        <dbReference type="SAM" id="SignalP"/>
    </source>
</evidence>
<sequence>MRSQTAAIALTFLAAIMLFDSSHGAAVKQTCIKNTNNCVRSAECCTGCCHNEKCVDFGDSCLSDQLSGAVGPCAQLDPPCPREHTCVLQPVLCVQSPCPPVASCLPPDYEDYD</sequence>
<feature type="chain" id="PRO_5026979078" evidence="1">
    <location>
        <begin position="25"/>
        <end position="113"/>
    </location>
</feature>
<evidence type="ECO:0000313" key="2">
    <source>
        <dbReference type="Proteomes" id="UP000829291"/>
    </source>
</evidence>
<dbReference type="KEGG" id="nlo:107225903"/>
<dbReference type="AlphaFoldDB" id="A0A6J0C3Z6"/>
<feature type="signal peptide" evidence="1">
    <location>
        <begin position="1"/>
        <end position="24"/>
    </location>
</feature>
<evidence type="ECO:0000313" key="3">
    <source>
        <dbReference type="RefSeq" id="XP_015522006.1"/>
    </source>
</evidence>
<name>A0A6J0C3Z6_NEOLC</name>
<dbReference type="Proteomes" id="UP000829291">
    <property type="component" value="Chromosome 5"/>
</dbReference>
<protein>
    <submittedName>
        <fullName evidence="3">Uncharacterized protein LOC107225903</fullName>
    </submittedName>
</protein>
<organism evidence="3">
    <name type="scientific">Neodiprion lecontei</name>
    <name type="common">Redheaded pine sawfly</name>
    <dbReference type="NCBI Taxonomy" id="441921"/>
    <lineage>
        <taxon>Eukaryota</taxon>
        <taxon>Metazoa</taxon>
        <taxon>Ecdysozoa</taxon>
        <taxon>Arthropoda</taxon>
        <taxon>Hexapoda</taxon>
        <taxon>Insecta</taxon>
        <taxon>Pterygota</taxon>
        <taxon>Neoptera</taxon>
        <taxon>Endopterygota</taxon>
        <taxon>Hymenoptera</taxon>
        <taxon>Tenthredinoidea</taxon>
        <taxon>Diprionidae</taxon>
        <taxon>Diprioninae</taxon>
        <taxon>Neodiprion</taxon>
    </lineage>
</organism>
<dbReference type="RefSeq" id="XP_015522006.1">
    <property type="nucleotide sequence ID" value="XM_015666520.2"/>
</dbReference>
<keyword evidence="2" id="KW-1185">Reference proteome</keyword>